<dbReference type="PANTHER" id="PTHR21087">
    <property type="entry name" value="SHIKIMATE KINASE"/>
    <property type="match status" value="1"/>
</dbReference>
<evidence type="ECO:0000256" key="3">
    <source>
        <dbReference type="ARBA" id="ARBA00012154"/>
    </source>
</evidence>
<evidence type="ECO:0000256" key="8">
    <source>
        <dbReference type="ARBA" id="ARBA00022840"/>
    </source>
</evidence>
<feature type="binding site" evidence="11">
    <location>
        <position position="33"/>
    </location>
    <ligand>
        <name>substrate</name>
    </ligand>
</feature>
<evidence type="ECO:0000256" key="9">
    <source>
        <dbReference type="ARBA" id="ARBA00023141"/>
    </source>
</evidence>
<dbReference type="GO" id="GO:0016301">
    <property type="term" value="F:kinase activity"/>
    <property type="evidence" value="ECO:0007669"/>
    <property type="project" value="UniProtKB-KW"/>
</dbReference>
<gene>
    <name evidence="11" type="primary">aroK</name>
    <name evidence="12" type="ORF">JZO76_03670</name>
</gene>
<comment type="catalytic activity">
    <reaction evidence="10 11">
        <text>shikimate + ATP = 3-phosphoshikimate + ADP + H(+)</text>
        <dbReference type="Rhea" id="RHEA:13121"/>
        <dbReference type="ChEBI" id="CHEBI:15378"/>
        <dbReference type="ChEBI" id="CHEBI:30616"/>
        <dbReference type="ChEBI" id="CHEBI:36208"/>
        <dbReference type="ChEBI" id="CHEBI:145989"/>
        <dbReference type="ChEBI" id="CHEBI:456216"/>
        <dbReference type="EC" id="2.7.1.71"/>
    </reaction>
</comment>
<sequence length="169" mass="18718">MNSILLIGFMGAGKSTVGSLLAQKLNWPMIDLDDLITEKIQMPINDYFDQFGEAAFRQVESNVLKDNLRTKAIIATGGGIVVSALNRSLLKAQPKVIYLKTEPQTLVTRIKNDTKNIRPLATEKSEGEIISLLNGRLTHYEDSAAIAVETTERSPEEIVEEIMERLAMA</sequence>
<keyword evidence="11" id="KW-0479">Metal-binding</keyword>
<comment type="subcellular location">
    <subcellularLocation>
        <location evidence="11">Cytoplasm</location>
    </subcellularLocation>
</comment>
<keyword evidence="9 11" id="KW-0057">Aromatic amino acid biosynthesis</keyword>
<dbReference type="InterPro" id="IPR023000">
    <property type="entry name" value="Shikimate_kinase_CS"/>
</dbReference>
<evidence type="ECO:0000256" key="1">
    <source>
        <dbReference type="ARBA" id="ARBA00004842"/>
    </source>
</evidence>
<dbReference type="PANTHER" id="PTHR21087:SF16">
    <property type="entry name" value="SHIKIMATE KINASE 1, CHLOROPLASTIC"/>
    <property type="match status" value="1"/>
</dbReference>
<comment type="pathway">
    <text evidence="1 11">Metabolic intermediate biosynthesis; chorismate biosynthesis; chorismate from D-erythrose 4-phosphate and phosphoenolpyruvate: step 5/7.</text>
</comment>
<evidence type="ECO:0000256" key="7">
    <source>
        <dbReference type="ARBA" id="ARBA00022777"/>
    </source>
</evidence>
<dbReference type="HAMAP" id="MF_00109">
    <property type="entry name" value="Shikimate_kinase"/>
    <property type="match status" value="1"/>
</dbReference>
<protein>
    <recommendedName>
        <fullName evidence="3 11">Shikimate kinase</fullName>
        <shortName evidence="11">SK</shortName>
        <ecNumber evidence="3 11">2.7.1.71</ecNumber>
    </recommendedName>
</protein>
<feature type="binding site" evidence="11">
    <location>
        <position position="153"/>
    </location>
    <ligand>
        <name>ATP</name>
        <dbReference type="ChEBI" id="CHEBI:30616"/>
    </ligand>
</feature>
<evidence type="ECO:0000256" key="5">
    <source>
        <dbReference type="ARBA" id="ARBA00022679"/>
    </source>
</evidence>
<comment type="subunit">
    <text evidence="11">Monomer.</text>
</comment>
<dbReference type="InterPro" id="IPR000623">
    <property type="entry name" value="Shikimate_kinase/TSH1"/>
</dbReference>
<evidence type="ECO:0000256" key="2">
    <source>
        <dbReference type="ARBA" id="ARBA00006997"/>
    </source>
</evidence>
<keyword evidence="8 11" id="KW-0067">ATP-binding</keyword>
<dbReference type="Proteomes" id="UP000664256">
    <property type="component" value="Unassembled WGS sequence"/>
</dbReference>
<dbReference type="Gene3D" id="3.40.50.300">
    <property type="entry name" value="P-loop containing nucleotide triphosphate hydrolases"/>
    <property type="match status" value="1"/>
</dbReference>
<reference evidence="12 13" key="1">
    <citation type="submission" date="2021-03" db="EMBL/GenBank/DDBJ databases">
        <title>Enterococcal diversity collection.</title>
        <authorList>
            <person name="Gilmore M.S."/>
            <person name="Schwartzman J."/>
            <person name="Van Tyne D."/>
            <person name="Martin M."/>
            <person name="Earl A.M."/>
            <person name="Manson A.L."/>
            <person name="Straub T."/>
            <person name="Salamzade R."/>
            <person name="Saavedra J."/>
            <person name="Lebreton F."/>
            <person name="Prichula J."/>
            <person name="Schaufler K."/>
            <person name="Gaca A."/>
            <person name="Sgardioli B."/>
            <person name="Wagenaar J."/>
            <person name="Strong T."/>
        </authorList>
    </citation>
    <scope>NUCLEOTIDE SEQUENCE [LARGE SCALE GENOMIC DNA]</scope>
    <source>
        <strain evidence="12 13">MJM12</strain>
    </source>
</reference>
<dbReference type="Pfam" id="PF01202">
    <property type="entry name" value="SKI"/>
    <property type="match status" value="1"/>
</dbReference>
<comment type="function">
    <text evidence="11">Catalyzes the specific phosphorylation of the 3-hydroxyl group of shikimic acid using ATP as a cosubstrate.</text>
</comment>
<dbReference type="SUPFAM" id="SSF52540">
    <property type="entry name" value="P-loop containing nucleoside triphosphate hydrolases"/>
    <property type="match status" value="1"/>
</dbReference>
<feature type="binding site" evidence="11">
    <location>
        <position position="118"/>
    </location>
    <ligand>
        <name>ATP</name>
        <dbReference type="ChEBI" id="CHEBI:30616"/>
    </ligand>
</feature>
<comment type="caution">
    <text evidence="12">The sequence shown here is derived from an EMBL/GenBank/DDBJ whole genome shotgun (WGS) entry which is preliminary data.</text>
</comment>
<feature type="binding site" evidence="11">
    <location>
        <position position="136"/>
    </location>
    <ligand>
        <name>substrate</name>
    </ligand>
</feature>
<dbReference type="InterPro" id="IPR027417">
    <property type="entry name" value="P-loop_NTPase"/>
</dbReference>
<keyword evidence="6 11" id="KW-0547">Nucleotide-binding</keyword>
<dbReference type="RefSeq" id="WP_206902826.1">
    <property type="nucleotide sequence ID" value="NZ_JAFLVT010000005.1"/>
</dbReference>
<evidence type="ECO:0000313" key="13">
    <source>
        <dbReference type="Proteomes" id="UP000664256"/>
    </source>
</evidence>
<evidence type="ECO:0000313" key="12">
    <source>
        <dbReference type="EMBL" id="MBO0448627.1"/>
    </source>
</evidence>
<organism evidence="12 13">
    <name type="scientific">Candidatus Enterococcus myersii</name>
    <dbReference type="NCBI Taxonomy" id="2815322"/>
    <lineage>
        <taxon>Bacteria</taxon>
        <taxon>Bacillati</taxon>
        <taxon>Bacillota</taxon>
        <taxon>Bacilli</taxon>
        <taxon>Lactobacillales</taxon>
        <taxon>Enterococcaceae</taxon>
        <taxon>Enterococcus</taxon>
    </lineage>
</organism>
<comment type="similarity">
    <text evidence="2 11">Belongs to the shikimate kinase family.</text>
</comment>
<accession>A0ABS3H589</accession>
<feature type="binding site" evidence="11">
    <location>
        <begin position="11"/>
        <end position="16"/>
    </location>
    <ligand>
        <name>ATP</name>
        <dbReference type="ChEBI" id="CHEBI:30616"/>
    </ligand>
</feature>
<evidence type="ECO:0000256" key="6">
    <source>
        <dbReference type="ARBA" id="ARBA00022741"/>
    </source>
</evidence>
<dbReference type="PRINTS" id="PR01100">
    <property type="entry name" value="SHIKIMTKNASE"/>
</dbReference>
<feature type="binding site" evidence="11">
    <location>
        <position position="57"/>
    </location>
    <ligand>
        <name>substrate</name>
    </ligand>
</feature>
<comment type="cofactor">
    <cofactor evidence="11">
        <name>Mg(2+)</name>
        <dbReference type="ChEBI" id="CHEBI:18420"/>
    </cofactor>
    <text evidence="11">Binds 1 Mg(2+) ion per subunit.</text>
</comment>
<keyword evidence="7 11" id="KW-0418">Kinase</keyword>
<evidence type="ECO:0000256" key="10">
    <source>
        <dbReference type="ARBA" id="ARBA00048567"/>
    </source>
</evidence>
<keyword evidence="4 11" id="KW-0028">Amino-acid biosynthesis</keyword>
<keyword evidence="11" id="KW-0963">Cytoplasm</keyword>
<evidence type="ECO:0000256" key="4">
    <source>
        <dbReference type="ARBA" id="ARBA00022605"/>
    </source>
</evidence>
<name>A0ABS3H589_9ENTE</name>
<dbReference type="CDD" id="cd00464">
    <property type="entry name" value="SK"/>
    <property type="match status" value="1"/>
</dbReference>
<dbReference type="PROSITE" id="PS01128">
    <property type="entry name" value="SHIKIMATE_KINASE"/>
    <property type="match status" value="1"/>
</dbReference>
<evidence type="ECO:0000256" key="11">
    <source>
        <dbReference type="HAMAP-Rule" id="MF_00109"/>
    </source>
</evidence>
<proteinExistence type="inferred from homology"/>
<dbReference type="InterPro" id="IPR031322">
    <property type="entry name" value="Shikimate/glucono_kinase"/>
</dbReference>
<keyword evidence="5 11" id="KW-0808">Transferase</keyword>
<dbReference type="EC" id="2.7.1.71" evidence="3 11"/>
<dbReference type="EMBL" id="JAFLVT010000005">
    <property type="protein sequence ID" value="MBO0448627.1"/>
    <property type="molecule type" value="Genomic_DNA"/>
</dbReference>
<feature type="binding site" evidence="11">
    <location>
        <position position="78"/>
    </location>
    <ligand>
        <name>substrate</name>
    </ligand>
</feature>
<feature type="binding site" evidence="11">
    <location>
        <position position="15"/>
    </location>
    <ligand>
        <name>Mg(2+)</name>
        <dbReference type="ChEBI" id="CHEBI:18420"/>
    </ligand>
</feature>
<keyword evidence="13" id="KW-1185">Reference proteome</keyword>
<keyword evidence="11" id="KW-0460">Magnesium</keyword>